<keyword evidence="5" id="KW-1185">Reference proteome</keyword>
<dbReference type="AlphaFoldDB" id="A0A9P1GHA5"/>
<dbReference type="Pfam" id="PF00023">
    <property type="entry name" value="Ank"/>
    <property type="match status" value="1"/>
</dbReference>
<proteinExistence type="predicted"/>
<dbReference type="InterPro" id="IPR002110">
    <property type="entry name" value="Ankyrin_rpt"/>
</dbReference>
<dbReference type="Proteomes" id="UP001152797">
    <property type="component" value="Unassembled WGS sequence"/>
</dbReference>
<feature type="compositionally biased region" description="Acidic residues" evidence="1">
    <location>
        <begin position="249"/>
        <end position="258"/>
    </location>
</feature>
<dbReference type="EMBL" id="CAMXCT030006113">
    <property type="protein sequence ID" value="CAL4801288.1"/>
    <property type="molecule type" value="Genomic_DNA"/>
</dbReference>
<keyword evidence="4" id="KW-0675">Receptor</keyword>
<dbReference type="EMBL" id="CAMXCT020006113">
    <property type="protein sequence ID" value="CAL1167351.1"/>
    <property type="molecule type" value="Genomic_DNA"/>
</dbReference>
<evidence type="ECO:0000256" key="1">
    <source>
        <dbReference type="SAM" id="MobiDB-lite"/>
    </source>
</evidence>
<evidence type="ECO:0000313" key="3">
    <source>
        <dbReference type="EMBL" id="CAL1167351.1"/>
    </source>
</evidence>
<reference evidence="3" key="2">
    <citation type="submission" date="2024-04" db="EMBL/GenBank/DDBJ databases">
        <authorList>
            <person name="Chen Y."/>
            <person name="Shah S."/>
            <person name="Dougan E. K."/>
            <person name="Thang M."/>
            <person name="Chan C."/>
        </authorList>
    </citation>
    <scope>NUCLEOTIDE SEQUENCE [LARGE SCALE GENOMIC DNA]</scope>
</reference>
<dbReference type="SUPFAM" id="SSF48403">
    <property type="entry name" value="Ankyrin repeat"/>
    <property type="match status" value="1"/>
</dbReference>
<dbReference type="Gene3D" id="1.25.40.20">
    <property type="entry name" value="Ankyrin repeat-containing domain"/>
    <property type="match status" value="1"/>
</dbReference>
<protein>
    <submittedName>
        <fullName evidence="4">Gamma-aminobutyric acid receptor subunit theta</fullName>
    </submittedName>
</protein>
<dbReference type="EMBL" id="CAMXCT010006113">
    <property type="protein sequence ID" value="CAI4013976.1"/>
    <property type="molecule type" value="Genomic_DNA"/>
</dbReference>
<feature type="compositionally biased region" description="Basic and acidic residues" evidence="1">
    <location>
        <begin position="259"/>
        <end position="273"/>
    </location>
</feature>
<dbReference type="SMART" id="SM00248">
    <property type="entry name" value="ANK"/>
    <property type="match status" value="2"/>
</dbReference>
<evidence type="ECO:0000313" key="4">
    <source>
        <dbReference type="EMBL" id="CAL4801288.1"/>
    </source>
</evidence>
<evidence type="ECO:0000313" key="2">
    <source>
        <dbReference type="EMBL" id="CAI4013976.1"/>
    </source>
</evidence>
<name>A0A9P1GHA5_9DINO</name>
<comment type="caution">
    <text evidence="2">The sequence shown here is derived from an EMBL/GenBank/DDBJ whole genome shotgun (WGS) entry which is preliminary data.</text>
</comment>
<gene>
    <name evidence="2" type="ORF">C1SCF055_LOCUS38909</name>
</gene>
<feature type="region of interest" description="Disordered" evidence="1">
    <location>
        <begin position="1"/>
        <end position="23"/>
    </location>
</feature>
<accession>A0A9P1GHA5</accession>
<sequence length="479" mass="53099">MRVHSPRRIPPGTTIPSGSESPGEAPALVAVEWIGIDSVEALRFRFNTDEGLDDGRPWRRVELQPRERLRMLRGRGLGLADWIILITSNGRFLHLGGPLANPVPSFSFLCPPGEEIVGVTSSRVTVMQLSGESIEGTFEASDTFKDVALWIRTKMGIPIAVQHLVNGETVFKDPSLRLRDAFPDMEEVTVSVLRSPYTKKEREELFLRLVRSTAAGDTRQVHELMKEGAPVCLQKESMVDVSVNLEHWDDTEEQAEEPTEQKETETEETKEKENEEDMKDASSGGEESEACSSSVHSEDMEEEMPEDYLPCGGLTPLLMAMATGRDDLARDFRHIGAEEPDLVPKTPSLREAATQCRVLEITRHLIAGADPDLPLRRGEGIRATENGTLLHACAANHKQPGMYEVAQLLIHKKANLDAGDSEGDTPLAHARYFNAPDLYKLYDGSGATLAGPFYAAARWEHHHQALRVMLLRNLAPAEE</sequence>
<evidence type="ECO:0000313" key="5">
    <source>
        <dbReference type="Proteomes" id="UP001152797"/>
    </source>
</evidence>
<feature type="compositionally biased region" description="Low complexity" evidence="1">
    <location>
        <begin position="281"/>
        <end position="294"/>
    </location>
</feature>
<reference evidence="2" key="1">
    <citation type="submission" date="2022-10" db="EMBL/GenBank/DDBJ databases">
        <authorList>
            <person name="Chen Y."/>
            <person name="Dougan E. K."/>
            <person name="Chan C."/>
            <person name="Rhodes N."/>
            <person name="Thang M."/>
        </authorList>
    </citation>
    <scope>NUCLEOTIDE SEQUENCE</scope>
</reference>
<feature type="region of interest" description="Disordered" evidence="1">
    <location>
        <begin position="249"/>
        <end position="306"/>
    </location>
</feature>
<organism evidence="2">
    <name type="scientific">Cladocopium goreaui</name>
    <dbReference type="NCBI Taxonomy" id="2562237"/>
    <lineage>
        <taxon>Eukaryota</taxon>
        <taxon>Sar</taxon>
        <taxon>Alveolata</taxon>
        <taxon>Dinophyceae</taxon>
        <taxon>Suessiales</taxon>
        <taxon>Symbiodiniaceae</taxon>
        <taxon>Cladocopium</taxon>
    </lineage>
</organism>
<dbReference type="InterPro" id="IPR036770">
    <property type="entry name" value="Ankyrin_rpt-contain_sf"/>
</dbReference>
<dbReference type="OrthoDB" id="425177at2759"/>